<dbReference type="AlphaFoldDB" id="A0AAD8S2Q7"/>
<evidence type="ECO:0000256" key="1">
    <source>
        <dbReference type="ARBA" id="ARBA00004141"/>
    </source>
</evidence>
<keyword evidence="4 7" id="KW-1133">Transmembrane helix</keyword>
<reference evidence="8" key="1">
    <citation type="submission" date="2023-07" db="EMBL/GenBank/DDBJ databases">
        <title>A chromosome-level genome assembly of Lolium multiflorum.</title>
        <authorList>
            <person name="Chen Y."/>
            <person name="Copetti D."/>
            <person name="Kolliker R."/>
            <person name="Studer B."/>
        </authorList>
    </citation>
    <scope>NUCLEOTIDE SEQUENCE</scope>
    <source>
        <strain evidence="8">02402/16</strain>
        <tissue evidence="8">Leaf</tissue>
    </source>
</reference>
<evidence type="ECO:0000256" key="4">
    <source>
        <dbReference type="ARBA" id="ARBA00022989"/>
    </source>
</evidence>
<evidence type="ECO:0000256" key="3">
    <source>
        <dbReference type="ARBA" id="ARBA00022692"/>
    </source>
</evidence>
<dbReference type="GO" id="GO:0016020">
    <property type="term" value="C:membrane"/>
    <property type="evidence" value="ECO:0007669"/>
    <property type="project" value="UniProtKB-SubCell"/>
</dbReference>
<evidence type="ECO:0000256" key="6">
    <source>
        <dbReference type="SAM" id="MobiDB-lite"/>
    </source>
</evidence>
<dbReference type="Pfam" id="PF00854">
    <property type="entry name" value="PTR2"/>
    <property type="match status" value="1"/>
</dbReference>
<dbReference type="PANTHER" id="PTHR11654">
    <property type="entry name" value="OLIGOPEPTIDE TRANSPORTER-RELATED"/>
    <property type="match status" value="1"/>
</dbReference>
<dbReference type="InterPro" id="IPR000109">
    <property type="entry name" value="POT_fam"/>
</dbReference>
<protein>
    <submittedName>
        <fullName evidence="8">Uncharacterized protein</fullName>
    </submittedName>
</protein>
<keyword evidence="3 7" id="KW-0812">Transmembrane</keyword>
<comment type="similarity">
    <text evidence="2">Belongs to the major facilitator superfamily. Proton-dependent oligopeptide transporter (POT/PTR) (TC 2.A.17) family.</text>
</comment>
<name>A0AAD8S2Q7_LOLMU</name>
<dbReference type="Gene3D" id="1.20.1250.20">
    <property type="entry name" value="MFS general substrate transporter like domains"/>
    <property type="match status" value="1"/>
</dbReference>
<evidence type="ECO:0000313" key="9">
    <source>
        <dbReference type="Proteomes" id="UP001231189"/>
    </source>
</evidence>
<keyword evidence="5 7" id="KW-0472">Membrane</keyword>
<dbReference type="EMBL" id="JAUUTY010000004">
    <property type="protein sequence ID" value="KAK1643843.1"/>
    <property type="molecule type" value="Genomic_DNA"/>
</dbReference>
<comment type="caution">
    <text evidence="8">The sequence shown here is derived from an EMBL/GenBank/DDBJ whole genome shotgun (WGS) entry which is preliminary data.</text>
</comment>
<evidence type="ECO:0000256" key="2">
    <source>
        <dbReference type="ARBA" id="ARBA00005982"/>
    </source>
</evidence>
<evidence type="ECO:0000256" key="5">
    <source>
        <dbReference type="ARBA" id="ARBA00023136"/>
    </source>
</evidence>
<gene>
    <name evidence="8" type="ORF">QYE76_061648</name>
</gene>
<dbReference type="InterPro" id="IPR036259">
    <property type="entry name" value="MFS_trans_sf"/>
</dbReference>
<feature type="region of interest" description="Disordered" evidence="6">
    <location>
        <begin position="359"/>
        <end position="393"/>
    </location>
</feature>
<proteinExistence type="inferred from homology"/>
<sequence length="446" mass="48655">MVMEKHVGSFEIPAASFQSVQVITVLLLIPFYGRVLVAVFRNFTGRTNGITPLQRMGVGLFFSMLSMMSAALVESNRLRIAQDKGLVHRQVAVPMSILWQGPQYMLLGAGEVFTNIGLSEFFYSESPDSMRSLCMAFYFANIATGNYLNSFILSLVPVFTARGDIPGWIPGLEDMVLVETEDARREREAKEKEEADASVRMGDALPPRHPMMHPDFQQYMRSMEEDRRRYQESQNKNMQDFFAQLAPTVGHEVALAGIHIRAGILEVAGERTVFALVQSFYSIDFINDNAGCANGGIFPKNGRIIEFGSHRVYFGTVPVRQRLSPVLVAPDPPRWLCAGRAVGSVEVMMAGVAGAGKEVADEGAGHAASTRAAKPPLERDTGAPGASSAPPATPLQAAMNVLATPIAQNIDPTAAQAELEAQRQKLLANGADIVRAQRVGDMPKRQ</sequence>
<organism evidence="8 9">
    <name type="scientific">Lolium multiflorum</name>
    <name type="common">Italian ryegrass</name>
    <name type="synonym">Lolium perenne subsp. multiflorum</name>
    <dbReference type="NCBI Taxonomy" id="4521"/>
    <lineage>
        <taxon>Eukaryota</taxon>
        <taxon>Viridiplantae</taxon>
        <taxon>Streptophyta</taxon>
        <taxon>Embryophyta</taxon>
        <taxon>Tracheophyta</taxon>
        <taxon>Spermatophyta</taxon>
        <taxon>Magnoliopsida</taxon>
        <taxon>Liliopsida</taxon>
        <taxon>Poales</taxon>
        <taxon>Poaceae</taxon>
        <taxon>BOP clade</taxon>
        <taxon>Pooideae</taxon>
        <taxon>Poodae</taxon>
        <taxon>Poeae</taxon>
        <taxon>Poeae Chloroplast Group 2 (Poeae type)</taxon>
        <taxon>Loliodinae</taxon>
        <taxon>Loliinae</taxon>
        <taxon>Lolium</taxon>
    </lineage>
</organism>
<accession>A0AAD8S2Q7</accession>
<keyword evidence="9" id="KW-1185">Reference proteome</keyword>
<comment type="subcellular location">
    <subcellularLocation>
        <location evidence="1">Membrane</location>
        <topology evidence="1">Multi-pass membrane protein</topology>
    </subcellularLocation>
</comment>
<feature type="transmembrane region" description="Helical" evidence="7">
    <location>
        <begin position="20"/>
        <end position="40"/>
    </location>
</feature>
<dbReference type="GO" id="GO:0022857">
    <property type="term" value="F:transmembrane transporter activity"/>
    <property type="evidence" value="ECO:0007669"/>
    <property type="project" value="InterPro"/>
</dbReference>
<dbReference type="Proteomes" id="UP001231189">
    <property type="component" value="Unassembled WGS sequence"/>
</dbReference>
<evidence type="ECO:0000256" key="7">
    <source>
        <dbReference type="SAM" id="Phobius"/>
    </source>
</evidence>
<evidence type="ECO:0000313" key="8">
    <source>
        <dbReference type="EMBL" id="KAK1643843.1"/>
    </source>
</evidence>